<feature type="domain" description="Dynamin N-terminal" evidence="1">
    <location>
        <begin position="6"/>
        <end position="84"/>
    </location>
</feature>
<evidence type="ECO:0000313" key="3">
    <source>
        <dbReference type="Proteomes" id="UP000799537"/>
    </source>
</evidence>
<gene>
    <name evidence="2" type="ORF">M409DRAFT_38339</name>
</gene>
<dbReference type="InterPro" id="IPR027417">
    <property type="entry name" value="P-loop_NTPase"/>
</dbReference>
<proteinExistence type="predicted"/>
<dbReference type="OrthoDB" id="415706at2759"/>
<dbReference type="GO" id="GO:0000266">
    <property type="term" value="P:mitochondrial fission"/>
    <property type="evidence" value="ECO:0007669"/>
    <property type="project" value="TreeGrafter"/>
</dbReference>
<dbReference type="GO" id="GO:0048312">
    <property type="term" value="P:intracellular distribution of mitochondria"/>
    <property type="evidence" value="ECO:0007669"/>
    <property type="project" value="TreeGrafter"/>
</dbReference>
<organism evidence="2 3">
    <name type="scientific">Zasmidium cellare ATCC 36951</name>
    <dbReference type="NCBI Taxonomy" id="1080233"/>
    <lineage>
        <taxon>Eukaryota</taxon>
        <taxon>Fungi</taxon>
        <taxon>Dikarya</taxon>
        <taxon>Ascomycota</taxon>
        <taxon>Pezizomycotina</taxon>
        <taxon>Dothideomycetes</taxon>
        <taxon>Dothideomycetidae</taxon>
        <taxon>Mycosphaerellales</taxon>
        <taxon>Mycosphaerellaceae</taxon>
        <taxon>Zasmidium</taxon>
    </lineage>
</organism>
<reference evidence="2" key="1">
    <citation type="journal article" date="2020" name="Stud. Mycol.">
        <title>101 Dothideomycetes genomes: a test case for predicting lifestyles and emergence of pathogens.</title>
        <authorList>
            <person name="Haridas S."/>
            <person name="Albert R."/>
            <person name="Binder M."/>
            <person name="Bloem J."/>
            <person name="Labutti K."/>
            <person name="Salamov A."/>
            <person name="Andreopoulos B."/>
            <person name="Baker S."/>
            <person name="Barry K."/>
            <person name="Bills G."/>
            <person name="Bluhm B."/>
            <person name="Cannon C."/>
            <person name="Castanera R."/>
            <person name="Culley D."/>
            <person name="Daum C."/>
            <person name="Ezra D."/>
            <person name="Gonzalez J."/>
            <person name="Henrissat B."/>
            <person name="Kuo A."/>
            <person name="Liang C."/>
            <person name="Lipzen A."/>
            <person name="Lutzoni F."/>
            <person name="Magnuson J."/>
            <person name="Mondo S."/>
            <person name="Nolan M."/>
            <person name="Ohm R."/>
            <person name="Pangilinan J."/>
            <person name="Park H.-J."/>
            <person name="Ramirez L."/>
            <person name="Alfaro M."/>
            <person name="Sun H."/>
            <person name="Tritt A."/>
            <person name="Yoshinaga Y."/>
            <person name="Zwiers L.-H."/>
            <person name="Turgeon B."/>
            <person name="Goodwin S."/>
            <person name="Spatafora J."/>
            <person name="Crous P."/>
            <person name="Grigoriev I."/>
        </authorList>
    </citation>
    <scope>NUCLEOTIDE SEQUENCE</scope>
    <source>
        <strain evidence="2">ATCC 36951</strain>
    </source>
</reference>
<sequence length="97" mass="10771">MGVNEASTACTDDVLRVDISRPDRPHLTIVDLPGLIHSHSKTQSAEDVQLVRSLVRRYIESSRSIVLAIVSAKNDYANQLNKSLVPIRKIDVVKSHL</sequence>
<dbReference type="GO" id="GO:0003924">
    <property type="term" value="F:GTPase activity"/>
    <property type="evidence" value="ECO:0007669"/>
    <property type="project" value="TreeGrafter"/>
</dbReference>
<dbReference type="Pfam" id="PF00350">
    <property type="entry name" value="Dynamin_N"/>
    <property type="match status" value="1"/>
</dbReference>
<dbReference type="InterPro" id="IPR045063">
    <property type="entry name" value="Dynamin_N"/>
</dbReference>
<dbReference type="GO" id="GO:0016020">
    <property type="term" value="C:membrane"/>
    <property type="evidence" value="ECO:0007669"/>
    <property type="project" value="TreeGrafter"/>
</dbReference>
<evidence type="ECO:0000259" key="1">
    <source>
        <dbReference type="Pfam" id="PF00350"/>
    </source>
</evidence>
<dbReference type="GO" id="GO:0005739">
    <property type="term" value="C:mitochondrion"/>
    <property type="evidence" value="ECO:0007669"/>
    <property type="project" value="TreeGrafter"/>
</dbReference>
<dbReference type="GO" id="GO:0016559">
    <property type="term" value="P:peroxisome fission"/>
    <property type="evidence" value="ECO:0007669"/>
    <property type="project" value="TreeGrafter"/>
</dbReference>
<dbReference type="GO" id="GO:0008017">
    <property type="term" value="F:microtubule binding"/>
    <property type="evidence" value="ECO:0007669"/>
    <property type="project" value="TreeGrafter"/>
</dbReference>
<dbReference type="PANTHER" id="PTHR11566:SF21">
    <property type="entry name" value="DYNAMIN RELATED PROTEIN 1, ISOFORM A"/>
    <property type="match status" value="1"/>
</dbReference>
<dbReference type="RefSeq" id="XP_033659202.1">
    <property type="nucleotide sequence ID" value="XM_033810907.1"/>
</dbReference>
<dbReference type="AlphaFoldDB" id="A0A6A6BUY1"/>
<dbReference type="Gene3D" id="3.40.50.300">
    <property type="entry name" value="P-loop containing nucleotide triphosphate hydrolases"/>
    <property type="match status" value="1"/>
</dbReference>
<dbReference type="GeneID" id="54564179"/>
<keyword evidence="3" id="KW-1185">Reference proteome</keyword>
<dbReference type="GO" id="GO:0006897">
    <property type="term" value="P:endocytosis"/>
    <property type="evidence" value="ECO:0007669"/>
    <property type="project" value="TreeGrafter"/>
</dbReference>
<dbReference type="EMBL" id="ML993700">
    <property type="protein sequence ID" value="KAF2158313.1"/>
    <property type="molecule type" value="Genomic_DNA"/>
</dbReference>
<accession>A0A6A6BUY1</accession>
<dbReference type="InterPro" id="IPR022812">
    <property type="entry name" value="Dynamin"/>
</dbReference>
<protein>
    <recommendedName>
        <fullName evidence="1">Dynamin N-terminal domain-containing protein</fullName>
    </recommendedName>
</protein>
<dbReference type="SUPFAM" id="SSF52540">
    <property type="entry name" value="P-loop containing nucleoside triphosphate hydrolases"/>
    <property type="match status" value="1"/>
</dbReference>
<dbReference type="Proteomes" id="UP000799537">
    <property type="component" value="Unassembled WGS sequence"/>
</dbReference>
<name>A0A6A6BUY1_ZASCE</name>
<dbReference type="GO" id="GO:0005874">
    <property type="term" value="C:microtubule"/>
    <property type="evidence" value="ECO:0007669"/>
    <property type="project" value="TreeGrafter"/>
</dbReference>
<evidence type="ECO:0000313" key="2">
    <source>
        <dbReference type="EMBL" id="KAF2158313.1"/>
    </source>
</evidence>
<dbReference type="PANTHER" id="PTHR11566">
    <property type="entry name" value="DYNAMIN"/>
    <property type="match status" value="1"/>
</dbReference>